<dbReference type="GO" id="GO:0042781">
    <property type="term" value="F:3'-tRNA processing endoribonuclease activity"/>
    <property type="evidence" value="ECO:0007669"/>
    <property type="project" value="TreeGrafter"/>
</dbReference>
<gene>
    <name evidence="3" type="primary">rbn_7</name>
    <name evidence="3" type="ORF">GALL_203880</name>
</gene>
<dbReference type="CDD" id="cd07719">
    <property type="entry name" value="arylsulfatase_AtsA-like_MBL-fold"/>
    <property type="match status" value="1"/>
</dbReference>
<evidence type="ECO:0000259" key="2">
    <source>
        <dbReference type="Pfam" id="PF12706"/>
    </source>
</evidence>
<dbReference type="EC" id="3.1.-.-" evidence="3"/>
<reference evidence="3" key="1">
    <citation type="submission" date="2016-10" db="EMBL/GenBank/DDBJ databases">
        <title>Sequence of Gallionella enrichment culture.</title>
        <authorList>
            <person name="Poehlein A."/>
            <person name="Muehling M."/>
            <person name="Daniel R."/>
        </authorList>
    </citation>
    <scope>NUCLEOTIDE SEQUENCE</scope>
</reference>
<dbReference type="EMBL" id="MLJW01000130">
    <property type="protein sequence ID" value="OIQ97629.1"/>
    <property type="molecule type" value="Genomic_DNA"/>
</dbReference>
<dbReference type="InterPro" id="IPR044094">
    <property type="entry name" value="AtsA-like_MBL-fold"/>
</dbReference>
<name>A0A1J5SBN3_9ZZZZ</name>
<sequence length="338" mass="36974">MDDDSGNKVSRRGMLARIAAVPALVAAATMPAVANAADVKEKEKQVRAALKDAKGTKLVLLGTGAGPVPGRSRHMTSNVMVHNGAAYVLDFGLGVTDQFARTGIPFGTVRSIFLTHHHPDHNIELGPFLIIGWIRGLKQSIKAYGPPPLRQMTEDFLRSAKVTIDFWAEDFKMKPLGMIDVHELPQPGAVMHDENVTVTSILVEHPPVKPAYGYRFDFPDRSIAFSGDTIPLESVAKMAHGADVLVHEAMDMKAVEFEIRRQIANGQPVSFDTFMKHMKADHSPVEDVGRIAQEAGVKTLVLSHLTPSLTSISDEEWRTQAAKHFKGKIIVGHDLMVI</sequence>
<organism evidence="3">
    <name type="scientific">mine drainage metagenome</name>
    <dbReference type="NCBI Taxonomy" id="410659"/>
    <lineage>
        <taxon>unclassified sequences</taxon>
        <taxon>metagenomes</taxon>
        <taxon>ecological metagenomes</taxon>
    </lineage>
</organism>
<evidence type="ECO:0000256" key="1">
    <source>
        <dbReference type="ARBA" id="ARBA00022801"/>
    </source>
</evidence>
<evidence type="ECO:0000313" key="3">
    <source>
        <dbReference type="EMBL" id="OIQ97629.1"/>
    </source>
</evidence>
<proteinExistence type="predicted"/>
<dbReference type="PANTHER" id="PTHR46018:SF2">
    <property type="entry name" value="ZINC PHOSPHODIESTERASE ELAC PROTEIN 1"/>
    <property type="match status" value="1"/>
</dbReference>
<comment type="caution">
    <text evidence="3">The sequence shown here is derived from an EMBL/GenBank/DDBJ whole genome shotgun (WGS) entry which is preliminary data.</text>
</comment>
<dbReference type="Gene3D" id="3.60.15.10">
    <property type="entry name" value="Ribonuclease Z/Hydroxyacylglutathione hydrolase-like"/>
    <property type="match status" value="1"/>
</dbReference>
<accession>A0A1J5SBN3</accession>
<dbReference type="PROSITE" id="PS51318">
    <property type="entry name" value="TAT"/>
    <property type="match status" value="1"/>
</dbReference>
<dbReference type="InterPro" id="IPR006311">
    <property type="entry name" value="TAT_signal"/>
</dbReference>
<dbReference type="AlphaFoldDB" id="A0A1J5SBN3"/>
<dbReference type="InterPro" id="IPR001279">
    <property type="entry name" value="Metallo-B-lactamas"/>
</dbReference>
<dbReference type="InterPro" id="IPR036866">
    <property type="entry name" value="RibonucZ/Hydroxyglut_hydro"/>
</dbReference>
<feature type="domain" description="Metallo-beta-lactamase" evidence="2">
    <location>
        <begin position="108"/>
        <end position="304"/>
    </location>
</feature>
<dbReference type="SUPFAM" id="SSF56281">
    <property type="entry name" value="Metallo-hydrolase/oxidoreductase"/>
    <property type="match status" value="1"/>
</dbReference>
<protein>
    <submittedName>
        <fullName evidence="3">Ribonuclease BN</fullName>
        <ecNumber evidence="3">3.1.-.-</ecNumber>
    </submittedName>
</protein>
<dbReference type="Pfam" id="PF12706">
    <property type="entry name" value="Lactamase_B_2"/>
    <property type="match status" value="1"/>
</dbReference>
<keyword evidence="1 3" id="KW-0378">Hydrolase</keyword>
<dbReference type="PANTHER" id="PTHR46018">
    <property type="entry name" value="ZINC PHOSPHODIESTERASE ELAC PROTEIN 1"/>
    <property type="match status" value="1"/>
</dbReference>